<dbReference type="Pfam" id="PF17107">
    <property type="entry name" value="SesA"/>
    <property type="match status" value="1"/>
</dbReference>
<protein>
    <recommendedName>
        <fullName evidence="1">NACHT-NTPase and P-loop NTPases N-terminal domain-containing protein</fullName>
    </recommendedName>
</protein>
<dbReference type="InParanoid" id="A0A2T3ALJ6"/>
<dbReference type="Proteomes" id="UP000241462">
    <property type="component" value="Unassembled WGS sequence"/>
</dbReference>
<reference evidence="2 3" key="1">
    <citation type="journal article" date="2018" name="Mycol. Prog.">
        <title>Coniella lustricola, a new species from submerged detritus.</title>
        <authorList>
            <person name="Raudabaugh D.B."/>
            <person name="Iturriaga T."/>
            <person name="Carver A."/>
            <person name="Mondo S."/>
            <person name="Pangilinan J."/>
            <person name="Lipzen A."/>
            <person name="He G."/>
            <person name="Amirebrahimi M."/>
            <person name="Grigoriev I.V."/>
            <person name="Miller A.N."/>
        </authorList>
    </citation>
    <scope>NUCLEOTIDE SEQUENCE [LARGE SCALE GENOMIC DNA]</scope>
    <source>
        <strain evidence="2 3">B22-T-1</strain>
    </source>
</reference>
<name>A0A2T3ALJ6_9PEZI</name>
<evidence type="ECO:0000313" key="2">
    <source>
        <dbReference type="EMBL" id="PSS02487.1"/>
    </source>
</evidence>
<evidence type="ECO:0000259" key="1">
    <source>
        <dbReference type="Pfam" id="PF17107"/>
    </source>
</evidence>
<keyword evidence="3" id="KW-1185">Reference proteome</keyword>
<evidence type="ECO:0000313" key="3">
    <source>
        <dbReference type="Proteomes" id="UP000241462"/>
    </source>
</evidence>
<dbReference type="AlphaFoldDB" id="A0A2T3ALJ6"/>
<dbReference type="OrthoDB" id="4330845at2759"/>
<feature type="domain" description="NACHT-NTPase and P-loop NTPases N-terminal" evidence="1">
    <location>
        <begin position="14"/>
        <end position="138"/>
    </location>
</feature>
<dbReference type="EMBL" id="KZ678377">
    <property type="protein sequence ID" value="PSS02487.1"/>
    <property type="molecule type" value="Genomic_DNA"/>
</dbReference>
<organism evidence="2 3">
    <name type="scientific">Coniella lustricola</name>
    <dbReference type="NCBI Taxonomy" id="2025994"/>
    <lineage>
        <taxon>Eukaryota</taxon>
        <taxon>Fungi</taxon>
        <taxon>Dikarya</taxon>
        <taxon>Ascomycota</taxon>
        <taxon>Pezizomycotina</taxon>
        <taxon>Sordariomycetes</taxon>
        <taxon>Sordariomycetidae</taxon>
        <taxon>Diaporthales</taxon>
        <taxon>Schizoparmaceae</taxon>
        <taxon>Coniella</taxon>
    </lineage>
</organism>
<sequence length="243" mass="26514">MAPVQESSIHSRVDRTIASVQNIMLVCDPERHKRPGFEGLSEAFPKVLGQMGLTESVFNQLETRLKTPSIRRGAFGPGVKDPSDEMQQLVDQCSMKAAKLEAIFGFVIRGDPGSREARYRQVSSAKESVEELMKDLLELMLKIAESPLRVIDRHEQESLMHALADMKAVPASLVDDSGADGSYIISNTGAGLQAVHAGQGSQQIYSHHMGDNSSTMASVLGQIQFWAETNLFPSKPQPPAPGR</sequence>
<dbReference type="STRING" id="2025994.A0A2T3ALJ6"/>
<dbReference type="InterPro" id="IPR031352">
    <property type="entry name" value="SesA"/>
</dbReference>
<gene>
    <name evidence="2" type="ORF">BD289DRAFT_239649</name>
</gene>
<accession>A0A2T3ALJ6</accession>
<proteinExistence type="predicted"/>